<feature type="transmembrane region" description="Helical" evidence="7">
    <location>
        <begin position="117"/>
        <end position="137"/>
    </location>
</feature>
<evidence type="ECO:0000256" key="4">
    <source>
        <dbReference type="ARBA" id="ARBA00022989"/>
    </source>
</evidence>
<evidence type="ECO:0000259" key="8">
    <source>
        <dbReference type="Pfam" id="PF01794"/>
    </source>
</evidence>
<keyword evidence="4 7" id="KW-1133">Transmembrane helix</keyword>
<organism evidence="9 10">
    <name type="scientific">Asticcacaulis excentricus</name>
    <dbReference type="NCBI Taxonomy" id="78587"/>
    <lineage>
        <taxon>Bacteria</taxon>
        <taxon>Pseudomonadati</taxon>
        <taxon>Pseudomonadota</taxon>
        <taxon>Alphaproteobacteria</taxon>
        <taxon>Caulobacterales</taxon>
        <taxon>Caulobacteraceae</taxon>
        <taxon>Asticcacaulis</taxon>
    </lineage>
</organism>
<evidence type="ECO:0000256" key="5">
    <source>
        <dbReference type="ARBA" id="ARBA00023004"/>
    </source>
</evidence>
<dbReference type="AlphaFoldDB" id="A0A3G9GCK3"/>
<dbReference type="PANTHER" id="PTHR36964">
    <property type="entry name" value="PROTEIN-METHIONINE-SULFOXIDE REDUCTASE HEME-BINDING SUBUNIT MSRQ"/>
    <property type="match status" value="1"/>
</dbReference>
<keyword evidence="7" id="KW-0288">FMN</keyword>
<feature type="transmembrane region" description="Helical" evidence="7">
    <location>
        <begin position="79"/>
        <end position="97"/>
    </location>
</feature>
<dbReference type="PANTHER" id="PTHR36964:SF1">
    <property type="entry name" value="PROTEIN-METHIONINE-SULFOXIDE REDUCTASE HEME-BINDING SUBUNIT MSRQ"/>
    <property type="match status" value="1"/>
</dbReference>
<keyword evidence="7" id="KW-0249">Electron transport</keyword>
<dbReference type="HAMAP" id="MF_01207">
    <property type="entry name" value="MsrQ"/>
    <property type="match status" value="1"/>
</dbReference>
<comment type="function">
    <text evidence="7">Part of the MsrPQ system that repairs oxidized periplasmic proteins containing methionine sulfoxide residues (Met-O), using respiratory chain electrons. Thus protects these proteins from oxidative-stress damage caused by reactive species of oxygen and chlorine generated by the host defense mechanisms. MsrPQ is essential for the maintenance of envelope integrity under bleach stress, rescuing a wide series of structurally unrelated periplasmic proteins from methionine oxidation. MsrQ provides electrons for reduction to the reductase catalytic subunit MsrP, using the quinone pool of the respiratory chain.</text>
</comment>
<dbReference type="GO" id="GO:0046872">
    <property type="term" value="F:metal ion binding"/>
    <property type="evidence" value="ECO:0007669"/>
    <property type="project" value="UniProtKB-KW"/>
</dbReference>
<evidence type="ECO:0000256" key="3">
    <source>
        <dbReference type="ARBA" id="ARBA00022692"/>
    </source>
</evidence>
<comment type="cofactor">
    <cofactor evidence="7">
        <name>heme b</name>
        <dbReference type="ChEBI" id="CHEBI:60344"/>
    </cofactor>
    <text evidence="7">Binds 1 heme b (iron(II)-protoporphyrin IX) group per subunit.</text>
</comment>
<dbReference type="GO" id="GO:0020037">
    <property type="term" value="F:heme binding"/>
    <property type="evidence" value="ECO:0007669"/>
    <property type="project" value="UniProtKB-UniRule"/>
</dbReference>
<dbReference type="InterPro" id="IPR013130">
    <property type="entry name" value="Fe3_Rdtase_TM_dom"/>
</dbReference>
<evidence type="ECO:0000256" key="7">
    <source>
        <dbReference type="HAMAP-Rule" id="MF_01207"/>
    </source>
</evidence>
<keyword evidence="5 7" id="KW-0408">Iron</keyword>
<feature type="transmembrane region" description="Helical" evidence="7">
    <location>
        <begin position="47"/>
        <end position="67"/>
    </location>
</feature>
<evidence type="ECO:0000256" key="2">
    <source>
        <dbReference type="ARBA" id="ARBA00022448"/>
    </source>
</evidence>
<dbReference type="GO" id="GO:0030091">
    <property type="term" value="P:protein repair"/>
    <property type="evidence" value="ECO:0007669"/>
    <property type="project" value="UniProtKB-UniRule"/>
</dbReference>
<feature type="domain" description="Ferric oxidoreductase" evidence="8">
    <location>
        <begin position="46"/>
        <end position="160"/>
    </location>
</feature>
<comment type="subunit">
    <text evidence="7">Heterodimer of a catalytic subunit (MsrP) and a heme-binding subunit (MsrQ).</text>
</comment>
<reference evidence="10" key="2">
    <citation type="journal article" date="2017" name="Plant Physiol. Biochem.">
        <title>Differential oxidative and antioxidative response of duckweed Lemna minor toward plant growth promoting/inhibiting bacteria.</title>
        <authorList>
            <person name="Ishizawa H."/>
            <person name="Kuroda M."/>
            <person name="Morikawa M."/>
            <person name="Ike M."/>
        </authorList>
    </citation>
    <scope>NUCLEOTIDE SEQUENCE [LARGE SCALE GENOMIC DNA]</scope>
    <source>
        <strain evidence="10">M6</strain>
    </source>
</reference>
<comment type="similarity">
    <text evidence="7">Belongs to the MsrQ family.</text>
</comment>
<gene>
    <name evidence="7" type="primary">msrQ</name>
    <name evidence="9" type="ORF">EM6_3025</name>
</gene>
<dbReference type="GO" id="GO:0010181">
    <property type="term" value="F:FMN binding"/>
    <property type="evidence" value="ECO:0007669"/>
    <property type="project" value="UniProtKB-UniRule"/>
</dbReference>
<sequence length="198" mass="22895">MKAKRGFTPDIALICALCLLPVLWLLWRFFQNDLGVNPVETVVRQLGVWGLRLLVLGLALTPLARLLRQGRLIRWRRPIGLFAFGYVTLHLMSYVVIDQYFDWAQIWSDILKRPYITFGMVAFVLLIPLALTSFNAAIRRLGGVVWRNLHRLIYVIVPLGALHYFLLVKADKTMPLVYAAIIAILLGWRVWEWARKKV</sequence>
<dbReference type="InterPro" id="IPR022837">
    <property type="entry name" value="MsrQ-like"/>
</dbReference>
<comment type="subcellular location">
    <subcellularLocation>
        <location evidence="7">Cell membrane</location>
        <topology evidence="7">Multi-pass membrane protein</topology>
    </subcellularLocation>
    <subcellularLocation>
        <location evidence="1">Membrane</location>
        <topology evidence="1">Multi-pass membrane protein</topology>
    </subcellularLocation>
</comment>
<evidence type="ECO:0000256" key="6">
    <source>
        <dbReference type="ARBA" id="ARBA00023136"/>
    </source>
</evidence>
<keyword evidence="7" id="KW-0349">Heme</keyword>
<proteinExistence type="inferred from homology"/>
<dbReference type="Proteomes" id="UP000278756">
    <property type="component" value="Chromosome 2"/>
</dbReference>
<dbReference type="GO" id="GO:0005886">
    <property type="term" value="C:plasma membrane"/>
    <property type="evidence" value="ECO:0007669"/>
    <property type="project" value="UniProtKB-SubCell"/>
</dbReference>
<reference evidence="10" key="1">
    <citation type="journal article" date="2017" name="Biotechnol. Biofuels">
        <title>Evaluation of environmental bacterial communities as a factor affecting the growth of duckweed Lemna minor.</title>
        <authorList>
            <person name="Ishizawa H."/>
            <person name="Kuroda M."/>
            <person name="Morikawa M."/>
            <person name="Ike M."/>
        </authorList>
    </citation>
    <scope>NUCLEOTIDE SEQUENCE [LARGE SCALE GENOMIC DNA]</scope>
    <source>
        <strain evidence="10">M6</strain>
    </source>
</reference>
<keyword evidence="7" id="KW-0479">Metal-binding</keyword>
<dbReference type="Pfam" id="PF01794">
    <property type="entry name" value="Ferric_reduct"/>
    <property type="match status" value="1"/>
</dbReference>
<keyword evidence="7" id="KW-0285">Flavoprotein</keyword>
<keyword evidence="2 7" id="KW-0813">Transport</keyword>
<protein>
    <recommendedName>
        <fullName evidence="7">Protein-methionine-sulfoxide reductase heme-binding subunit MsrQ</fullName>
    </recommendedName>
    <alternativeName>
        <fullName evidence="7">Flavocytochrome MsrQ</fullName>
    </alternativeName>
</protein>
<comment type="cofactor">
    <cofactor evidence="7">
        <name>FMN</name>
        <dbReference type="ChEBI" id="CHEBI:58210"/>
    </cofactor>
    <text evidence="7">Binds 1 FMN per subunit.</text>
</comment>
<keyword evidence="3 7" id="KW-0812">Transmembrane</keyword>
<accession>A0A3G9GCK3</accession>
<keyword evidence="6 7" id="KW-0472">Membrane</keyword>
<keyword evidence="7" id="KW-1003">Cell membrane</keyword>
<feature type="transmembrane region" description="Helical" evidence="7">
    <location>
        <begin position="149"/>
        <end position="167"/>
    </location>
</feature>
<evidence type="ECO:0000256" key="1">
    <source>
        <dbReference type="ARBA" id="ARBA00004141"/>
    </source>
</evidence>
<dbReference type="GO" id="GO:0016679">
    <property type="term" value="F:oxidoreductase activity, acting on diphenols and related substances as donors"/>
    <property type="evidence" value="ECO:0007669"/>
    <property type="project" value="TreeGrafter"/>
</dbReference>
<dbReference type="RefSeq" id="WP_126423978.1">
    <property type="nucleotide sequence ID" value="NZ_AP018828.1"/>
</dbReference>
<feature type="transmembrane region" description="Helical" evidence="7">
    <location>
        <begin position="7"/>
        <end position="27"/>
    </location>
</feature>
<evidence type="ECO:0000313" key="10">
    <source>
        <dbReference type="Proteomes" id="UP000278756"/>
    </source>
</evidence>
<evidence type="ECO:0000313" key="9">
    <source>
        <dbReference type="EMBL" id="BBF82388.1"/>
    </source>
</evidence>
<dbReference type="EMBL" id="AP018828">
    <property type="protein sequence ID" value="BBF82388.1"/>
    <property type="molecule type" value="Genomic_DNA"/>
</dbReference>
<feature type="transmembrane region" description="Helical" evidence="7">
    <location>
        <begin position="173"/>
        <end position="191"/>
    </location>
</feature>
<dbReference type="OrthoDB" id="9788328at2"/>
<dbReference type="GO" id="GO:0009055">
    <property type="term" value="F:electron transfer activity"/>
    <property type="evidence" value="ECO:0007669"/>
    <property type="project" value="UniProtKB-UniRule"/>
</dbReference>
<name>A0A3G9GCK3_9CAUL</name>